<keyword evidence="2" id="KW-1185">Reference proteome</keyword>
<dbReference type="EMBL" id="BKAL01000013">
    <property type="protein sequence ID" value="GEP70397.1"/>
    <property type="molecule type" value="Genomic_DNA"/>
</dbReference>
<sequence>MVVPSRRTYISYPVTVDLTWAMPTITAERVLGGGLGEAEFVVGDPSRRDEGPGARRLSLDTPMVKSPGVVCNGSPVFFGS</sequence>
<comment type="caution">
    <text evidence="1">The sequence shown here is derived from an EMBL/GenBank/DDBJ whole genome shotgun (WGS) entry which is preliminary data.</text>
</comment>
<dbReference type="Proteomes" id="UP000321798">
    <property type="component" value="Unassembled WGS sequence"/>
</dbReference>
<reference evidence="1 2" key="1">
    <citation type="submission" date="2019-07" db="EMBL/GenBank/DDBJ databases">
        <title>Whole genome shotgun sequence of Cellulomonas soli NBRC 109434.</title>
        <authorList>
            <person name="Hosoyama A."/>
            <person name="Uohara A."/>
            <person name="Ohji S."/>
            <person name="Ichikawa N."/>
        </authorList>
    </citation>
    <scope>NUCLEOTIDE SEQUENCE [LARGE SCALE GENOMIC DNA]</scope>
    <source>
        <strain evidence="1 2">NBRC 109434</strain>
    </source>
</reference>
<evidence type="ECO:0000313" key="1">
    <source>
        <dbReference type="EMBL" id="GEP70397.1"/>
    </source>
</evidence>
<gene>
    <name evidence="1" type="ORF">CSO01_31120</name>
</gene>
<organism evidence="1 2">
    <name type="scientific">Cellulomonas soli</name>
    <dbReference type="NCBI Taxonomy" id="931535"/>
    <lineage>
        <taxon>Bacteria</taxon>
        <taxon>Bacillati</taxon>
        <taxon>Actinomycetota</taxon>
        <taxon>Actinomycetes</taxon>
        <taxon>Micrococcales</taxon>
        <taxon>Cellulomonadaceae</taxon>
        <taxon>Cellulomonas</taxon>
    </lineage>
</organism>
<proteinExistence type="predicted"/>
<protein>
    <submittedName>
        <fullName evidence="1">Uncharacterized protein</fullName>
    </submittedName>
</protein>
<evidence type="ECO:0000313" key="2">
    <source>
        <dbReference type="Proteomes" id="UP000321798"/>
    </source>
</evidence>
<accession>A0A512PGT3</accession>
<name>A0A512PGT3_9CELL</name>
<dbReference type="AlphaFoldDB" id="A0A512PGT3"/>